<accession>A0A438IUY6</accession>
<dbReference type="Gene3D" id="3.30.465.10">
    <property type="match status" value="1"/>
</dbReference>
<dbReference type="Proteomes" id="UP000288805">
    <property type="component" value="Unassembled WGS sequence"/>
</dbReference>
<proteinExistence type="predicted"/>
<dbReference type="InterPro" id="IPR016169">
    <property type="entry name" value="FAD-bd_PCMH_sub2"/>
</dbReference>
<feature type="signal peptide" evidence="2">
    <location>
        <begin position="1"/>
        <end position="23"/>
    </location>
</feature>
<feature type="domain" description="FAD-binding PCMH-type" evidence="3">
    <location>
        <begin position="68"/>
        <end position="182"/>
    </location>
</feature>
<gene>
    <name evidence="4" type="primary">VvCHDp000796_1</name>
    <name evidence="4" type="ORF">CK203_037024</name>
</gene>
<dbReference type="PANTHER" id="PTHR32448">
    <property type="entry name" value="OS08G0158400 PROTEIN"/>
    <property type="match status" value="1"/>
</dbReference>
<comment type="cofactor">
    <cofactor evidence="1">
        <name>FAD</name>
        <dbReference type="ChEBI" id="CHEBI:57692"/>
    </cofactor>
</comment>
<evidence type="ECO:0000256" key="2">
    <source>
        <dbReference type="SAM" id="SignalP"/>
    </source>
</evidence>
<dbReference type="Pfam" id="PF01565">
    <property type="entry name" value="FAD_binding_4"/>
    <property type="match status" value="1"/>
</dbReference>
<dbReference type="AlphaFoldDB" id="A0A438IUY6"/>
<protein>
    <submittedName>
        <fullName evidence="4">Berberine bridge enzyme-like 18</fullName>
    </submittedName>
</protein>
<name>A0A438IUY6_VITVI</name>
<dbReference type="GO" id="GO:0071949">
    <property type="term" value="F:FAD binding"/>
    <property type="evidence" value="ECO:0007669"/>
    <property type="project" value="InterPro"/>
</dbReference>
<comment type="caution">
    <text evidence="4">The sequence shown here is derived from an EMBL/GenBank/DDBJ whole genome shotgun (WGS) entry which is preliminary data.</text>
</comment>
<feature type="chain" id="PRO_5019212963" evidence="2">
    <location>
        <begin position="24"/>
        <end position="182"/>
    </location>
</feature>
<evidence type="ECO:0000259" key="3">
    <source>
        <dbReference type="PROSITE" id="PS51387"/>
    </source>
</evidence>
<evidence type="ECO:0000313" key="4">
    <source>
        <dbReference type="EMBL" id="RVX00561.1"/>
    </source>
</evidence>
<organism evidence="4 5">
    <name type="scientific">Vitis vinifera</name>
    <name type="common">Grape</name>
    <dbReference type="NCBI Taxonomy" id="29760"/>
    <lineage>
        <taxon>Eukaryota</taxon>
        <taxon>Viridiplantae</taxon>
        <taxon>Streptophyta</taxon>
        <taxon>Embryophyta</taxon>
        <taxon>Tracheophyta</taxon>
        <taxon>Spermatophyta</taxon>
        <taxon>Magnoliopsida</taxon>
        <taxon>eudicotyledons</taxon>
        <taxon>Gunneridae</taxon>
        <taxon>Pentapetalae</taxon>
        <taxon>rosids</taxon>
        <taxon>Vitales</taxon>
        <taxon>Vitaceae</taxon>
        <taxon>Viteae</taxon>
        <taxon>Vitis</taxon>
    </lineage>
</organism>
<dbReference type="SUPFAM" id="SSF56176">
    <property type="entry name" value="FAD-binding/transporter-associated domain-like"/>
    <property type="match status" value="1"/>
</dbReference>
<keyword evidence="2" id="KW-0732">Signal</keyword>
<dbReference type="Gene3D" id="3.30.43.10">
    <property type="entry name" value="Uridine Diphospho-n-acetylenolpyruvylglucosamine Reductase, domain 2"/>
    <property type="match status" value="1"/>
</dbReference>
<dbReference type="InterPro" id="IPR036318">
    <property type="entry name" value="FAD-bd_PCMH-like_sf"/>
</dbReference>
<evidence type="ECO:0000313" key="5">
    <source>
        <dbReference type="Proteomes" id="UP000288805"/>
    </source>
</evidence>
<sequence>MHIWRLQVLHCFHLLLFFSFVLAASADVHENFLQCLTLQYSQNTTPISQVIYTPNNSSYSSVLQFSIQTLKPLVIITPLYESHIQVAINCSRKHGMQIRVRSGGHDYEGLSYVSDAPFFFLDLINLRSISVDVANSTVWVQVGATIGELHYRIAEKSTTLGFPAGVCPTVGVGGHFSGAGCN</sequence>
<dbReference type="InterPro" id="IPR016166">
    <property type="entry name" value="FAD-bd_PCMH"/>
</dbReference>
<dbReference type="InterPro" id="IPR006094">
    <property type="entry name" value="Oxid_FAD_bind_N"/>
</dbReference>
<dbReference type="EMBL" id="QGNW01000081">
    <property type="protein sequence ID" value="RVX00561.1"/>
    <property type="molecule type" value="Genomic_DNA"/>
</dbReference>
<reference evidence="4 5" key="1">
    <citation type="journal article" date="2018" name="PLoS Genet.">
        <title>Population sequencing reveals clonal diversity and ancestral inbreeding in the grapevine cultivar Chardonnay.</title>
        <authorList>
            <person name="Roach M.J."/>
            <person name="Johnson D.L."/>
            <person name="Bohlmann J."/>
            <person name="van Vuuren H.J."/>
            <person name="Jones S.J."/>
            <person name="Pretorius I.S."/>
            <person name="Schmidt S.A."/>
            <person name="Borneman A.R."/>
        </authorList>
    </citation>
    <scope>NUCLEOTIDE SEQUENCE [LARGE SCALE GENOMIC DNA]</scope>
    <source>
        <strain evidence="5">cv. Chardonnay</strain>
        <tissue evidence="4">Leaf</tissue>
    </source>
</reference>
<dbReference type="PROSITE" id="PS51387">
    <property type="entry name" value="FAD_PCMH"/>
    <property type="match status" value="1"/>
</dbReference>
<evidence type="ECO:0000256" key="1">
    <source>
        <dbReference type="ARBA" id="ARBA00001974"/>
    </source>
</evidence>
<dbReference type="InterPro" id="IPR016167">
    <property type="entry name" value="FAD-bd_PCMH_sub1"/>
</dbReference>